<dbReference type="Gene3D" id="3.40.47.10">
    <property type="match status" value="2"/>
</dbReference>
<dbReference type="AlphaFoldDB" id="A0A1G5QE63"/>
<organism evidence="4 5">
    <name type="scientific">Photorhabdus luminescens</name>
    <name type="common">Xenorhabdus luminescens</name>
    <dbReference type="NCBI Taxonomy" id="29488"/>
    <lineage>
        <taxon>Bacteria</taxon>
        <taxon>Pseudomonadati</taxon>
        <taxon>Pseudomonadota</taxon>
        <taxon>Gammaproteobacteria</taxon>
        <taxon>Enterobacterales</taxon>
        <taxon>Morganellaceae</taxon>
        <taxon>Photorhabdus</taxon>
    </lineage>
</organism>
<dbReference type="OrthoDB" id="9788274at2"/>
<accession>A0A1G5QE63</accession>
<keyword evidence="5" id="KW-1185">Reference proteome</keyword>
<evidence type="ECO:0000313" key="4">
    <source>
        <dbReference type="EMBL" id="SCZ59977.1"/>
    </source>
</evidence>
<dbReference type="GO" id="GO:0016746">
    <property type="term" value="F:acyltransferase activity"/>
    <property type="evidence" value="ECO:0007669"/>
    <property type="project" value="UniProtKB-KW"/>
</dbReference>
<dbReference type="Pfam" id="PF08541">
    <property type="entry name" value="ACP_syn_III_C"/>
    <property type="match status" value="1"/>
</dbReference>
<proteinExistence type="predicted"/>
<dbReference type="InterPro" id="IPR016039">
    <property type="entry name" value="Thiolase-like"/>
</dbReference>
<dbReference type="RefSeq" id="WP_049583975.1">
    <property type="nucleotide sequence ID" value="NZ_CAWQXX010000046.1"/>
</dbReference>
<reference evidence="5" key="1">
    <citation type="submission" date="2016-10" db="EMBL/GenBank/DDBJ databases">
        <authorList>
            <person name="Varghese N."/>
            <person name="Submissions S."/>
        </authorList>
    </citation>
    <scope>NUCLEOTIDE SEQUENCE [LARGE SCALE GENOMIC DNA]</scope>
    <source>
        <strain evidence="5">ATCC 29999</strain>
    </source>
</reference>
<dbReference type="EMBL" id="FMWJ01000005">
    <property type="protein sequence ID" value="SCZ59977.1"/>
    <property type="molecule type" value="Genomic_DNA"/>
</dbReference>
<evidence type="ECO:0000259" key="3">
    <source>
        <dbReference type="Pfam" id="PF08541"/>
    </source>
</evidence>
<dbReference type="InterPro" id="IPR013747">
    <property type="entry name" value="ACP_syn_III_C"/>
</dbReference>
<keyword evidence="2" id="KW-0012">Acyltransferase</keyword>
<name>A0A1G5QE63_PHOLU</name>
<evidence type="ECO:0000313" key="5">
    <source>
        <dbReference type="Proteomes" id="UP000183223"/>
    </source>
</evidence>
<feature type="domain" description="Beta-ketoacyl-[acyl-carrier-protein] synthase III C-terminal" evidence="3">
    <location>
        <begin position="263"/>
        <end position="348"/>
    </location>
</feature>
<gene>
    <name evidence="4" type="ORF">SAMN02982990_01516</name>
</gene>
<dbReference type="Proteomes" id="UP000183223">
    <property type="component" value="Unassembled WGS sequence"/>
</dbReference>
<sequence>MKIAGISGLLPSRLVTNQEVIDLIDQHSRKTFQGNLPKTLQTIRKLLDTSGIKTRHWLNKGEKPMQLMKMAFDRALAQANINKTEIDLLLFPNVTRGFTEPANSTFIAKALGLNCRNYDVSDACNGWVTAMDIINSKMKAGEIRHAAIVNMEFGMSDGGPLFPDNFSLSSSSELAYKFASFTIGEATAVTILSNESPDNFKFSYINRPDLGDLSTISLPGWKLFCNDSDVERISPLGGQYLFNSYAALLNEYGWEDAIGVFNQHNVSSNDIHKIFIHTGSPKMWHKLGHSIGVDNKMHHVGHKTGNIITTSIPFGIIDAIQQDILEKEQFCMGWAGSGGMVFAAMSFKF</sequence>
<dbReference type="STRING" id="29488.KS18_20125"/>
<dbReference type="GeneID" id="45656884"/>
<dbReference type="PANTHER" id="PTHR34069">
    <property type="entry name" value="3-OXOACYL-[ACYL-CARRIER-PROTEIN] SYNTHASE 3"/>
    <property type="match status" value="1"/>
</dbReference>
<dbReference type="PANTHER" id="PTHR34069:SF2">
    <property type="entry name" value="BETA-KETOACYL-[ACYL-CARRIER-PROTEIN] SYNTHASE III"/>
    <property type="match status" value="1"/>
</dbReference>
<dbReference type="SUPFAM" id="SSF53901">
    <property type="entry name" value="Thiolase-like"/>
    <property type="match status" value="2"/>
</dbReference>
<evidence type="ECO:0000256" key="1">
    <source>
        <dbReference type="ARBA" id="ARBA00022679"/>
    </source>
</evidence>
<evidence type="ECO:0000256" key="2">
    <source>
        <dbReference type="ARBA" id="ARBA00023315"/>
    </source>
</evidence>
<protein>
    <submittedName>
        <fullName evidence="4">3-oxoacyl-[acyl-carrier-protein] synthase III</fullName>
    </submittedName>
</protein>
<keyword evidence="1" id="KW-0808">Transferase</keyword>
<dbReference type="GO" id="GO:0044550">
    <property type="term" value="P:secondary metabolite biosynthetic process"/>
    <property type="evidence" value="ECO:0007669"/>
    <property type="project" value="TreeGrafter"/>
</dbReference>